<dbReference type="GO" id="GO:0016020">
    <property type="term" value="C:membrane"/>
    <property type="evidence" value="ECO:0007669"/>
    <property type="project" value="UniProtKB-SubCell"/>
</dbReference>
<keyword evidence="3" id="KW-0472">Membrane</keyword>
<dbReference type="Pfam" id="PF03180">
    <property type="entry name" value="Lipoprotein_9"/>
    <property type="match status" value="1"/>
</dbReference>
<keyword evidence="5 6" id="KW-0449">Lipoprotein</keyword>
<keyword evidence="9" id="KW-1185">Reference proteome</keyword>
<reference evidence="9" key="1">
    <citation type="submission" date="2018-05" db="EMBL/GenBank/DDBJ databases">
        <title>Azospirillum thermophila sp. nov., a novel isolated from hot spring.</title>
        <authorList>
            <person name="Zhao Z."/>
        </authorList>
    </citation>
    <scope>NUCLEOTIDE SEQUENCE [LARGE SCALE GENOMIC DNA]</scope>
    <source>
        <strain evidence="9">CFH 70021</strain>
        <plasmid evidence="9">unnamed1</plasmid>
    </source>
</reference>
<keyword evidence="4" id="KW-0564">Palmitate</keyword>
<evidence type="ECO:0000313" key="8">
    <source>
        <dbReference type="EMBL" id="AWK88641.1"/>
    </source>
</evidence>
<accession>A0A2S2CVX4</accession>
<evidence type="ECO:0000256" key="7">
    <source>
        <dbReference type="SAM" id="SignalP"/>
    </source>
</evidence>
<dbReference type="EMBL" id="CP029356">
    <property type="protein sequence ID" value="AWK88641.1"/>
    <property type="molecule type" value="Genomic_DNA"/>
</dbReference>
<keyword evidence="2 7" id="KW-0732">Signal</keyword>
<dbReference type="PANTHER" id="PTHR30429">
    <property type="entry name" value="D-METHIONINE-BINDING LIPOPROTEIN METQ"/>
    <property type="match status" value="1"/>
</dbReference>
<dbReference type="PANTHER" id="PTHR30429:SF1">
    <property type="entry name" value="D-METHIONINE-BINDING LIPOPROTEIN METQ-RELATED"/>
    <property type="match status" value="1"/>
</dbReference>
<comment type="similarity">
    <text evidence="6">Belongs to the nlpA lipoprotein family.</text>
</comment>
<evidence type="ECO:0000256" key="4">
    <source>
        <dbReference type="ARBA" id="ARBA00023139"/>
    </source>
</evidence>
<dbReference type="InterPro" id="IPR004872">
    <property type="entry name" value="Lipoprotein_NlpA"/>
</dbReference>
<evidence type="ECO:0000256" key="6">
    <source>
        <dbReference type="PIRNR" id="PIRNR002854"/>
    </source>
</evidence>
<proteinExistence type="inferred from homology"/>
<protein>
    <recommendedName>
        <fullName evidence="6">Lipoprotein</fullName>
    </recommendedName>
</protein>
<organism evidence="8 9">
    <name type="scientific">Azospirillum thermophilum</name>
    <dbReference type="NCBI Taxonomy" id="2202148"/>
    <lineage>
        <taxon>Bacteria</taxon>
        <taxon>Pseudomonadati</taxon>
        <taxon>Pseudomonadota</taxon>
        <taxon>Alphaproteobacteria</taxon>
        <taxon>Rhodospirillales</taxon>
        <taxon>Azospirillaceae</taxon>
        <taxon>Azospirillum</taxon>
    </lineage>
</organism>
<dbReference type="SUPFAM" id="SSF53850">
    <property type="entry name" value="Periplasmic binding protein-like II"/>
    <property type="match status" value="1"/>
</dbReference>
<dbReference type="Gene3D" id="3.40.190.10">
    <property type="entry name" value="Periplasmic binding protein-like II"/>
    <property type="match status" value="2"/>
</dbReference>
<evidence type="ECO:0000313" key="9">
    <source>
        <dbReference type="Proteomes" id="UP000245629"/>
    </source>
</evidence>
<evidence type="ECO:0000256" key="2">
    <source>
        <dbReference type="ARBA" id="ARBA00022729"/>
    </source>
</evidence>
<dbReference type="PIRSF" id="PIRSF002854">
    <property type="entry name" value="MetQ"/>
    <property type="match status" value="1"/>
</dbReference>
<comment type="subcellular location">
    <subcellularLocation>
        <location evidence="1">Membrane</location>
        <topology evidence="1">Lipid-anchor</topology>
    </subcellularLocation>
</comment>
<evidence type="ECO:0000256" key="1">
    <source>
        <dbReference type="ARBA" id="ARBA00004635"/>
    </source>
</evidence>
<feature type="signal peptide" evidence="7">
    <location>
        <begin position="1"/>
        <end position="28"/>
    </location>
</feature>
<dbReference type="Proteomes" id="UP000245629">
    <property type="component" value="Plasmid unnamed1"/>
</dbReference>
<evidence type="ECO:0000256" key="5">
    <source>
        <dbReference type="ARBA" id="ARBA00023288"/>
    </source>
</evidence>
<feature type="chain" id="PRO_5015628130" description="Lipoprotein" evidence="7">
    <location>
        <begin position="29"/>
        <end position="265"/>
    </location>
</feature>
<dbReference type="AlphaFoldDB" id="A0A2S2CVX4"/>
<name>A0A2S2CVX4_9PROT</name>
<gene>
    <name evidence="8" type="ORF">DEW08_21300</name>
</gene>
<geneLocation type="plasmid" evidence="8 9">
    <name>unnamed1</name>
</geneLocation>
<keyword evidence="8" id="KW-0614">Plasmid</keyword>
<sequence>MPRTTAVKRFLTGATLSALLFAAVPALAEPLKLGVSAGPYGEILEFTAKLAAKEGIEAKVIEFTDWNMPNAALQAGDIDANNFQHQPFLDNQIRQRGYDIVPVAKSVVVPMGVYAKKLQSLADLKEGASVSIPNDPTNGARALFLLADAGLIGLKDGVGLNATIADVVRNPKKLRFVELDAAQLPRSLDDVDASVITLNYAVLAGLNPKTALKLEDDQSKWHLVWAVRRDRAEDPTIKRFIALYRSPEVRQFIETRFNGTIVPTW</sequence>
<evidence type="ECO:0000256" key="3">
    <source>
        <dbReference type="ARBA" id="ARBA00023136"/>
    </source>
</evidence>
<dbReference type="OrthoDB" id="9812878at2"/>
<dbReference type="KEGG" id="azz:DEW08_21300"/>